<dbReference type="RefSeq" id="WP_338179938.1">
    <property type="nucleotide sequence ID" value="NZ_JAEKNQ010000040.1"/>
</dbReference>
<accession>A0A934NCL8</accession>
<dbReference type="AlphaFoldDB" id="A0A934NCL8"/>
<sequence length="96" mass="10311">MTARTLARDSARVLDLVAAGQSVEVTRNGQLAAVLSPPPAEYRQLEHLAGMGLVDLDKALRVPAARDIDWSALPDPGVPEGQLSRALEELRAAEER</sequence>
<evidence type="ECO:0000313" key="1">
    <source>
        <dbReference type="EMBL" id="MBJ7603621.1"/>
    </source>
</evidence>
<reference evidence="1 2" key="1">
    <citation type="submission" date="2020-10" db="EMBL/GenBank/DDBJ databases">
        <title>Ca. Dormibacterota MAGs.</title>
        <authorList>
            <person name="Montgomery K."/>
        </authorList>
    </citation>
    <scope>NUCLEOTIDE SEQUENCE [LARGE SCALE GENOMIC DNA]</scope>
    <source>
        <strain evidence="1">SC8811_S16_3</strain>
    </source>
</reference>
<gene>
    <name evidence="1" type="ORF">JF888_10590</name>
</gene>
<proteinExistence type="predicted"/>
<organism evidence="1 2">
    <name type="scientific">Candidatus Dormiibacter inghamiae</name>
    <dbReference type="NCBI Taxonomy" id="3127013"/>
    <lineage>
        <taxon>Bacteria</taxon>
        <taxon>Bacillati</taxon>
        <taxon>Candidatus Dormiibacterota</taxon>
        <taxon>Candidatus Dormibacteria</taxon>
        <taxon>Candidatus Dormibacterales</taxon>
        <taxon>Candidatus Dormibacteraceae</taxon>
        <taxon>Candidatus Dormiibacter</taxon>
    </lineage>
</organism>
<comment type="caution">
    <text evidence="1">The sequence shown here is derived from an EMBL/GenBank/DDBJ whole genome shotgun (WGS) entry which is preliminary data.</text>
</comment>
<dbReference type="EMBL" id="JAEKNQ010000040">
    <property type="protein sequence ID" value="MBJ7603621.1"/>
    <property type="molecule type" value="Genomic_DNA"/>
</dbReference>
<protein>
    <submittedName>
        <fullName evidence="1">Type II toxin-antitoxin system prevent-host-death family antitoxin</fullName>
    </submittedName>
</protein>
<name>A0A934NCL8_9BACT</name>
<dbReference type="Proteomes" id="UP000620075">
    <property type="component" value="Unassembled WGS sequence"/>
</dbReference>
<evidence type="ECO:0000313" key="2">
    <source>
        <dbReference type="Proteomes" id="UP000620075"/>
    </source>
</evidence>